<protein>
    <submittedName>
        <fullName evidence="2">Uncharacterized protein</fullName>
    </submittedName>
</protein>
<name>A0A1V9XPP0_9ACAR</name>
<dbReference type="EMBL" id="MNPL01006481">
    <property type="protein sequence ID" value="OQR75362.1"/>
    <property type="molecule type" value="Genomic_DNA"/>
</dbReference>
<gene>
    <name evidence="2" type="ORF">BIW11_03271</name>
</gene>
<sequence>MPGTAVLNDEIRVVGTALTVIGSILQDIVQQEMTVAEMSKRLEKTSRDSMPIDMSLQFPAPTPSDIEPEEETRIRIILEAAVPFIEDTEFSRICETVANDSGFKPSDMRLAAVYEPNVLVSFRVLCTQVIEANYVAHLVWFMGPMHISLIRPYYHVLYGLVMQDFCKLLSSRTDVKVEDELRKLHAVPPELNYTRDFRGVEARVHRRLLIDLMNQQSWVKASEICADHFIEGSLEEQIRILCSLPGMSVIDGWVMYHRTTGRVYATVLSKMLNWFREMHLEDVPIMYTPVPAGVLHYYLPADPEERNVQLLKDRLHQQSCLINLIRSRPRIKTGDVDKEFGQQYRTFLMLQQYTNKYLSQHPEFIVDEGRVYHVSWVKLASSADIDEPELPIHPQGPSAITPTGVTGETDILPMASTPVQIGAGLSWSCDETMKDEQNILSILRSREWMAAVKFLEEYHRQFGVHKTMAGLNYVKYLAHICDGLSLDSVEMLSNCLWETNSSANRGSPWGLFGSCHGSQEASIHVRVSQIRGVQLTCTSPFYRRQNLRDCVKDMLVLDELKPLLRVQRKLLLYLMHEKRWKRVDEAFHQATMYLPPDRDELVDLYLKIPGVAVLDNRVKFFGWCSRVTQKRLTRLVFWFRLIPIGDVPNLYLQVFGMMLNLEGDRLRALLQEFSALEDFELPSNCDEREEKLLSDCASQLRRLRALVAQSDSITVDDLEKQFKDKYRTFIMSGTLGKSLKSYLELYDEFNIKNNLVKLNGIFNDGGNDPWAGTSEKRLPTSVYEEPIIIKLSPDSEDQQRVAKNIRALLQSHLDSMEVETFLTSYREQYGELHFGERLQPYLEEMGFRTYGHADAFLALLQQTPEIKHSAKLGTSSDSFRHARRRLQLRSAQLLRAVLWPGAESGKWADPPKEKNYPLFLVNHDRSPATSGPKESVWAEFPIEFLTRFRATLIYPYLLEDYLSILNFVRLFNGRVVFVHHTERNSIAAVGISSTPDLTVIFRDNAESLNSPNDVHYDRIVALLKPEKLLLIREVWEKYMETNKQIPQPAQGSEISRTSADTAESGGQVPSPLGQGSYTVDTNLQMFHVRPDSPGFFYNDKSTVTLASSYGARKLLLANSNRHCETLLIFCKLRDSVGNMDNVTITRDDIVYFGQLASGCVEQSHRLALELKGLLKPARSIARYKGHLGSALKSAKVLVARGLVFSASKKGTNENQPQAVQSAIELAKLKSIVVGLLKSTSGCVVESDLEGKFLAKVNNISYTGLEVSFKLRLQQASAEESSCVGTTDLDSDAAGALRGQLMEVPFSSGCMEYPTELQARFHDFVGQDLVIANEDLFLSLGRVYVSHHQGLNGKDVGTITSGTPDKEDDEIEVAREELDIWNLRILRLQEIGVVSDYVKEARLEAHHVHREHRMLSKYIDALMRRS</sequence>
<dbReference type="Proteomes" id="UP000192247">
    <property type="component" value="Unassembled WGS sequence"/>
</dbReference>
<proteinExistence type="predicted"/>
<reference evidence="2 3" key="1">
    <citation type="journal article" date="2017" name="Gigascience">
        <title>Draft genome of the honey bee ectoparasitic mite, Tropilaelaps mercedesae, is shaped by the parasitic life history.</title>
        <authorList>
            <person name="Dong X."/>
            <person name="Armstrong S.D."/>
            <person name="Xia D."/>
            <person name="Makepeace B.L."/>
            <person name="Darby A.C."/>
            <person name="Kadowaki T."/>
        </authorList>
    </citation>
    <scope>NUCLEOTIDE SEQUENCE [LARGE SCALE GENOMIC DNA]</scope>
    <source>
        <strain evidence="2">Wuxi-XJTLU</strain>
    </source>
</reference>
<keyword evidence="3" id="KW-1185">Reference proteome</keyword>
<comment type="caution">
    <text evidence="2">The sequence shown here is derived from an EMBL/GenBank/DDBJ whole genome shotgun (WGS) entry which is preliminary data.</text>
</comment>
<evidence type="ECO:0000256" key="1">
    <source>
        <dbReference type="SAM" id="MobiDB-lite"/>
    </source>
</evidence>
<dbReference type="InParanoid" id="A0A1V9XPP0"/>
<evidence type="ECO:0000313" key="2">
    <source>
        <dbReference type="EMBL" id="OQR75362.1"/>
    </source>
</evidence>
<organism evidence="2 3">
    <name type="scientific">Tropilaelaps mercedesae</name>
    <dbReference type="NCBI Taxonomy" id="418985"/>
    <lineage>
        <taxon>Eukaryota</taxon>
        <taxon>Metazoa</taxon>
        <taxon>Ecdysozoa</taxon>
        <taxon>Arthropoda</taxon>
        <taxon>Chelicerata</taxon>
        <taxon>Arachnida</taxon>
        <taxon>Acari</taxon>
        <taxon>Parasitiformes</taxon>
        <taxon>Mesostigmata</taxon>
        <taxon>Gamasina</taxon>
        <taxon>Dermanyssoidea</taxon>
        <taxon>Laelapidae</taxon>
        <taxon>Tropilaelaps</taxon>
    </lineage>
</organism>
<evidence type="ECO:0000313" key="3">
    <source>
        <dbReference type="Proteomes" id="UP000192247"/>
    </source>
</evidence>
<feature type="compositionally biased region" description="Polar residues" evidence="1">
    <location>
        <begin position="1046"/>
        <end position="1061"/>
    </location>
</feature>
<accession>A0A1V9XPP0</accession>
<feature type="region of interest" description="Disordered" evidence="1">
    <location>
        <begin position="1046"/>
        <end position="1074"/>
    </location>
</feature>